<dbReference type="GO" id="GO:0008408">
    <property type="term" value="F:3'-5' exonuclease activity"/>
    <property type="evidence" value="ECO:0007669"/>
    <property type="project" value="InterPro"/>
</dbReference>
<dbReference type="Proteomes" id="UP000054937">
    <property type="component" value="Unassembled WGS sequence"/>
</dbReference>
<dbReference type="OMA" id="HITIIYK"/>
<dbReference type="InterPro" id="IPR012337">
    <property type="entry name" value="RNaseH-like_sf"/>
</dbReference>
<feature type="repeat" description="ANK" evidence="3">
    <location>
        <begin position="278"/>
        <end position="310"/>
    </location>
</feature>
<dbReference type="Gene3D" id="3.30.420.10">
    <property type="entry name" value="Ribonuclease H-like superfamily/Ribonuclease H"/>
    <property type="match status" value="1"/>
</dbReference>
<proteinExistence type="predicted"/>
<dbReference type="SUPFAM" id="SSF53098">
    <property type="entry name" value="Ribonuclease H-like"/>
    <property type="match status" value="1"/>
</dbReference>
<dbReference type="InterPro" id="IPR036397">
    <property type="entry name" value="RNaseH_sf"/>
</dbReference>
<dbReference type="PROSITE" id="PS50297">
    <property type="entry name" value="ANK_REP_REGION"/>
    <property type="match status" value="2"/>
</dbReference>
<dbReference type="SMART" id="SM00248">
    <property type="entry name" value="ANK"/>
    <property type="match status" value="7"/>
</dbReference>
<sequence>MSYLIQWYQNFDKNFKREITISFDETIFSKQSAIKRLKRRNLTQKYIADLANSVQNSNYSLVQKYLEDGADINMSNPDTERKLAHIACFTGDIQMCRLLDQFGANWESLDQDQQTPIYMAINGNSLKVVKFLVEEKNVNHEHVEYQNRTPFYLACFLGYIDIVKYLYSLGVNINQVSKLERCSLSKAAYLGHTEIVRFLLQQKEIIIDLPDCKGRTALHNAAWGKEGGRFGKMTGIGLKDNLEQKQSIRYRGVKLPDSPESCILLIKHGHNVNYQDHEGITPLQSACSSDARDSLKILMENGAELNHQNKNLETSLFLASYYDHLEIVKILIENYKSDIKLKNNKVNEQNIFGVDIEYHIEKEQKYIRNNSICKNLTCEIGFICTIQLSTLNQDIVIDCMKFHSNEITQYLKPFFESQENVFLFHGSENDIKWLLQNFQIQVSNLYDTNKAEQIIVNQNNQNEQIKISHSLANLSQKYLRLKLNKEYQVSDWRIRPLPKPMLDYARMDSRVLIPILLKQYPLIYKKNYNQIQKLNNKIKEKGLKSQVVNNLQIKLVQIH</sequence>
<name>A0A0V0R7F7_PSEPJ</name>
<dbReference type="PANTHER" id="PTHR24198">
    <property type="entry name" value="ANKYRIN REPEAT AND PROTEIN KINASE DOMAIN-CONTAINING PROTEIN"/>
    <property type="match status" value="1"/>
</dbReference>
<dbReference type="SUPFAM" id="SSF48403">
    <property type="entry name" value="Ankyrin repeat"/>
    <property type="match status" value="1"/>
</dbReference>
<feature type="repeat" description="ANK" evidence="3">
    <location>
        <begin position="146"/>
        <end position="178"/>
    </location>
</feature>
<dbReference type="OrthoDB" id="313470at2759"/>
<keyword evidence="1" id="KW-0677">Repeat</keyword>
<evidence type="ECO:0000256" key="3">
    <source>
        <dbReference type="PROSITE-ProRule" id="PRU00023"/>
    </source>
</evidence>
<dbReference type="Pfam" id="PF01612">
    <property type="entry name" value="DNA_pol_A_exo1"/>
    <property type="match status" value="1"/>
</dbReference>
<dbReference type="SMART" id="SM00474">
    <property type="entry name" value="35EXOc"/>
    <property type="match status" value="1"/>
</dbReference>
<keyword evidence="6" id="KW-1185">Reference proteome</keyword>
<comment type="caution">
    <text evidence="5">The sequence shown here is derived from an EMBL/GenBank/DDBJ whole genome shotgun (WGS) entry which is preliminary data.</text>
</comment>
<dbReference type="Pfam" id="PF13637">
    <property type="entry name" value="Ank_4"/>
    <property type="match status" value="1"/>
</dbReference>
<organism evidence="5 6">
    <name type="scientific">Pseudocohnilembus persalinus</name>
    <name type="common">Ciliate</name>
    <dbReference type="NCBI Taxonomy" id="266149"/>
    <lineage>
        <taxon>Eukaryota</taxon>
        <taxon>Sar</taxon>
        <taxon>Alveolata</taxon>
        <taxon>Ciliophora</taxon>
        <taxon>Intramacronucleata</taxon>
        <taxon>Oligohymenophorea</taxon>
        <taxon>Scuticociliatia</taxon>
        <taxon>Philasterida</taxon>
        <taxon>Pseudocohnilembidae</taxon>
        <taxon>Pseudocohnilembus</taxon>
    </lineage>
</organism>
<evidence type="ECO:0000256" key="1">
    <source>
        <dbReference type="ARBA" id="ARBA00022737"/>
    </source>
</evidence>
<evidence type="ECO:0000256" key="2">
    <source>
        <dbReference type="ARBA" id="ARBA00023043"/>
    </source>
</evidence>
<dbReference type="InterPro" id="IPR036770">
    <property type="entry name" value="Ankyrin_rpt-contain_sf"/>
</dbReference>
<keyword evidence="2 3" id="KW-0040">ANK repeat</keyword>
<dbReference type="EMBL" id="LDAU01000032">
    <property type="protein sequence ID" value="KRX10288.1"/>
    <property type="molecule type" value="Genomic_DNA"/>
</dbReference>
<dbReference type="InterPro" id="IPR002110">
    <property type="entry name" value="Ankyrin_rpt"/>
</dbReference>
<accession>A0A0V0R7F7</accession>
<evidence type="ECO:0000313" key="6">
    <source>
        <dbReference type="Proteomes" id="UP000054937"/>
    </source>
</evidence>
<dbReference type="GO" id="GO:0006139">
    <property type="term" value="P:nucleobase-containing compound metabolic process"/>
    <property type="evidence" value="ECO:0007669"/>
    <property type="project" value="InterPro"/>
</dbReference>
<dbReference type="Gene3D" id="1.25.40.20">
    <property type="entry name" value="Ankyrin repeat-containing domain"/>
    <property type="match status" value="2"/>
</dbReference>
<dbReference type="PANTHER" id="PTHR24198:SF165">
    <property type="entry name" value="ANKYRIN REPEAT-CONTAINING PROTEIN-RELATED"/>
    <property type="match status" value="1"/>
</dbReference>
<dbReference type="Pfam" id="PF12796">
    <property type="entry name" value="Ank_2"/>
    <property type="match status" value="2"/>
</dbReference>
<dbReference type="PROSITE" id="PS50088">
    <property type="entry name" value="ANK_REPEAT"/>
    <property type="match status" value="2"/>
</dbReference>
<protein>
    <submittedName>
        <fullName evidence="5">Ribonuclease H-like domain</fullName>
    </submittedName>
</protein>
<feature type="domain" description="3'-5' exonuclease" evidence="4">
    <location>
        <begin position="354"/>
        <end position="524"/>
    </location>
</feature>
<evidence type="ECO:0000313" key="5">
    <source>
        <dbReference type="EMBL" id="KRX10288.1"/>
    </source>
</evidence>
<dbReference type="AlphaFoldDB" id="A0A0V0R7F7"/>
<dbReference type="InParanoid" id="A0A0V0R7F7"/>
<gene>
    <name evidence="5" type="ORF">PPERSA_09672</name>
</gene>
<reference evidence="5 6" key="1">
    <citation type="journal article" date="2015" name="Sci. Rep.">
        <title>Genome of the facultative scuticociliatosis pathogen Pseudocohnilembus persalinus provides insight into its virulence through horizontal gene transfer.</title>
        <authorList>
            <person name="Xiong J."/>
            <person name="Wang G."/>
            <person name="Cheng J."/>
            <person name="Tian M."/>
            <person name="Pan X."/>
            <person name="Warren A."/>
            <person name="Jiang C."/>
            <person name="Yuan D."/>
            <person name="Miao W."/>
        </authorList>
    </citation>
    <scope>NUCLEOTIDE SEQUENCE [LARGE SCALE GENOMIC DNA]</scope>
    <source>
        <strain evidence="5">36N120E</strain>
    </source>
</reference>
<dbReference type="GO" id="GO:0003676">
    <property type="term" value="F:nucleic acid binding"/>
    <property type="evidence" value="ECO:0007669"/>
    <property type="project" value="InterPro"/>
</dbReference>
<dbReference type="InterPro" id="IPR002562">
    <property type="entry name" value="3'-5'_exonuclease_dom"/>
</dbReference>
<evidence type="ECO:0000259" key="4">
    <source>
        <dbReference type="SMART" id="SM00474"/>
    </source>
</evidence>